<accession>L7JY03</accession>
<dbReference type="VEuPathDB" id="MicrosporidiaDB:THOM_0710"/>
<evidence type="ECO:0000313" key="2">
    <source>
        <dbReference type="Proteomes" id="UP000011185"/>
    </source>
</evidence>
<keyword evidence="2" id="KW-1185">Reference proteome</keyword>
<dbReference type="InParanoid" id="L7JY03"/>
<dbReference type="AlphaFoldDB" id="L7JY03"/>
<dbReference type="EMBL" id="JH993856">
    <property type="protein sequence ID" value="ELQ76309.1"/>
    <property type="molecule type" value="Genomic_DNA"/>
</dbReference>
<protein>
    <submittedName>
        <fullName evidence="1">Uncharacterized protein</fullName>
    </submittedName>
</protein>
<dbReference type="HOGENOM" id="CLU_1559057_0_0_1"/>
<evidence type="ECO:0000313" key="1">
    <source>
        <dbReference type="EMBL" id="ELQ76309.1"/>
    </source>
</evidence>
<dbReference type="Proteomes" id="UP000011185">
    <property type="component" value="Unassembled WGS sequence"/>
</dbReference>
<name>L7JY03_TRAHO</name>
<reference evidence="1 2" key="1">
    <citation type="journal article" date="2012" name="PLoS Pathog.">
        <title>The genome of the obligate intracellular parasite Trachipleistophora hominis: new insights into microsporidian genome dynamics and reductive evolution.</title>
        <authorList>
            <person name="Heinz E."/>
            <person name="Williams T.A."/>
            <person name="Nakjang S."/>
            <person name="Noel C.J."/>
            <person name="Swan D.C."/>
            <person name="Goldberg A.V."/>
            <person name="Harris S.R."/>
            <person name="Weinmaier T."/>
            <person name="Markert S."/>
            <person name="Becher D."/>
            <person name="Bernhardt J."/>
            <person name="Dagan T."/>
            <person name="Hacker C."/>
            <person name="Lucocq J.M."/>
            <person name="Schweder T."/>
            <person name="Rattei T."/>
            <person name="Hall N."/>
            <person name="Hirt R.P."/>
            <person name="Embley T.M."/>
        </authorList>
    </citation>
    <scope>NUCLEOTIDE SEQUENCE [LARGE SCALE GENOMIC DNA]</scope>
</reference>
<feature type="non-terminal residue" evidence="1">
    <location>
        <position position="1"/>
    </location>
</feature>
<organism evidence="1 2">
    <name type="scientific">Trachipleistophora hominis</name>
    <name type="common">Microsporidian parasite</name>
    <dbReference type="NCBI Taxonomy" id="72359"/>
    <lineage>
        <taxon>Eukaryota</taxon>
        <taxon>Fungi</taxon>
        <taxon>Fungi incertae sedis</taxon>
        <taxon>Microsporidia</taxon>
        <taxon>Pleistophoridae</taxon>
        <taxon>Trachipleistophora</taxon>
    </lineage>
</organism>
<sequence length="172" mass="20178">VLNIGERAINSIMYSYSITNWSVSETTFEDSFELNSCDGSMVASNITILHLCWSDDWDRLKIFLSYSEIRIFANIKKLFVQCGMDDNPSILPPTGYTICTRHWETIAELILCMYSQFNFLEKFVIAINCENVPAKYVHDFEIYFQDRDELGQFTCEWLCKNGSEIITWIWRK</sequence>
<gene>
    <name evidence="1" type="ORF">THOM_0710</name>
</gene>
<proteinExistence type="predicted"/>